<gene>
    <name evidence="6" type="ORF">BEMITA_LOCUS3209</name>
</gene>
<dbReference type="Gene3D" id="1.20.1270.10">
    <property type="match status" value="1"/>
</dbReference>
<dbReference type="SUPFAM" id="SSF100920">
    <property type="entry name" value="Heat shock protein 70kD (HSP70), peptide-binding domain"/>
    <property type="match status" value="1"/>
</dbReference>
<evidence type="ECO:0000256" key="5">
    <source>
        <dbReference type="SAM" id="MobiDB-lite"/>
    </source>
</evidence>
<dbReference type="FunFam" id="3.90.640.10:FF:000004">
    <property type="entry name" value="Heat shock 70 kDa protein 4"/>
    <property type="match status" value="1"/>
</dbReference>
<organism evidence="6 7">
    <name type="scientific">Bemisia tabaci</name>
    <name type="common">Sweetpotato whitefly</name>
    <name type="synonym">Aleurodes tabaci</name>
    <dbReference type="NCBI Taxonomy" id="7038"/>
    <lineage>
        <taxon>Eukaryota</taxon>
        <taxon>Metazoa</taxon>
        <taxon>Ecdysozoa</taxon>
        <taxon>Arthropoda</taxon>
        <taxon>Hexapoda</taxon>
        <taxon>Insecta</taxon>
        <taxon>Pterygota</taxon>
        <taxon>Neoptera</taxon>
        <taxon>Paraneoptera</taxon>
        <taxon>Hemiptera</taxon>
        <taxon>Sternorrhyncha</taxon>
        <taxon>Aleyrodoidea</taxon>
        <taxon>Aleyrodidae</taxon>
        <taxon>Aleyrodinae</taxon>
        <taxon>Bemisia</taxon>
    </lineage>
</organism>
<evidence type="ECO:0000256" key="3">
    <source>
        <dbReference type="ARBA" id="ARBA00022840"/>
    </source>
</evidence>
<dbReference type="GO" id="GO:0005524">
    <property type="term" value="F:ATP binding"/>
    <property type="evidence" value="ECO:0007669"/>
    <property type="project" value="UniProtKB-KW"/>
</dbReference>
<dbReference type="PANTHER" id="PTHR45639">
    <property type="entry name" value="HSC70CB, ISOFORM G-RELATED"/>
    <property type="match status" value="1"/>
</dbReference>
<name>A0A9P0CB43_BEMTA</name>
<dbReference type="InterPro" id="IPR013126">
    <property type="entry name" value="Hsp_70_fam"/>
</dbReference>
<dbReference type="FunFam" id="1.20.1270.10:FF:000002">
    <property type="entry name" value="Heat shock 70 kDa protein 4"/>
    <property type="match status" value="1"/>
</dbReference>
<dbReference type="GO" id="GO:0005829">
    <property type="term" value="C:cytosol"/>
    <property type="evidence" value="ECO:0007669"/>
    <property type="project" value="TreeGrafter"/>
</dbReference>
<dbReference type="PRINTS" id="PR00301">
    <property type="entry name" value="HEATSHOCK70"/>
</dbReference>
<dbReference type="Gene3D" id="3.30.30.30">
    <property type="match status" value="1"/>
</dbReference>
<keyword evidence="7" id="KW-1185">Reference proteome</keyword>
<evidence type="ECO:0000256" key="4">
    <source>
        <dbReference type="SAM" id="Coils"/>
    </source>
</evidence>
<dbReference type="PANTHER" id="PTHR45639:SF4">
    <property type="entry name" value="HSC70CB, ISOFORM G"/>
    <property type="match status" value="1"/>
</dbReference>
<dbReference type="Gene3D" id="3.30.420.40">
    <property type="match status" value="2"/>
</dbReference>
<accession>A0A9P0CB43</accession>
<protein>
    <submittedName>
        <fullName evidence="6">Uncharacterized protein</fullName>
    </submittedName>
</protein>
<dbReference type="GO" id="GO:0005634">
    <property type="term" value="C:nucleus"/>
    <property type="evidence" value="ECO:0007669"/>
    <property type="project" value="TreeGrafter"/>
</dbReference>
<dbReference type="InterPro" id="IPR018181">
    <property type="entry name" value="Heat_shock_70_CS"/>
</dbReference>
<dbReference type="InterPro" id="IPR029047">
    <property type="entry name" value="HSP70_peptide-bd_sf"/>
</dbReference>
<dbReference type="Pfam" id="PF00012">
    <property type="entry name" value="HSP70"/>
    <property type="match status" value="1"/>
</dbReference>
<keyword evidence="4" id="KW-0175">Coiled coil</keyword>
<feature type="region of interest" description="Disordered" evidence="5">
    <location>
        <begin position="779"/>
        <end position="800"/>
    </location>
</feature>
<dbReference type="CDD" id="cd10228">
    <property type="entry name" value="ASKHA_NBD_HSP70_HSPA4_like"/>
    <property type="match status" value="1"/>
</dbReference>
<dbReference type="Gene3D" id="2.60.34.10">
    <property type="entry name" value="Substrate Binding Domain Of DNAk, Chain A, domain 1"/>
    <property type="match status" value="1"/>
</dbReference>
<dbReference type="PROSITE" id="PS01036">
    <property type="entry name" value="HSP70_3"/>
    <property type="match status" value="1"/>
</dbReference>
<dbReference type="SUPFAM" id="SSF53067">
    <property type="entry name" value="Actin-like ATPase domain"/>
    <property type="match status" value="2"/>
</dbReference>
<keyword evidence="2" id="KW-0547">Nucleotide-binding</keyword>
<evidence type="ECO:0000256" key="2">
    <source>
        <dbReference type="ARBA" id="ARBA00022741"/>
    </source>
</evidence>
<dbReference type="InterPro" id="IPR029048">
    <property type="entry name" value="HSP70_C_sf"/>
</dbReference>
<dbReference type="InterPro" id="IPR043129">
    <property type="entry name" value="ATPase_NBD"/>
</dbReference>
<dbReference type="AlphaFoldDB" id="A0A9P0CB43"/>
<evidence type="ECO:0000313" key="7">
    <source>
        <dbReference type="Proteomes" id="UP001152759"/>
    </source>
</evidence>
<reference evidence="6" key="1">
    <citation type="submission" date="2021-12" db="EMBL/GenBank/DDBJ databases">
        <authorList>
            <person name="King R."/>
        </authorList>
    </citation>
    <scope>NUCLEOTIDE SEQUENCE</scope>
</reference>
<feature type="region of interest" description="Disordered" evidence="5">
    <location>
        <begin position="507"/>
        <end position="567"/>
    </location>
</feature>
<dbReference type="FunFam" id="3.30.30.30:FF:000002">
    <property type="entry name" value="Heat shock 70 kDa protein 4"/>
    <property type="match status" value="1"/>
</dbReference>
<dbReference type="Gene3D" id="3.90.640.10">
    <property type="entry name" value="Actin, Chain A, domain 4"/>
    <property type="match status" value="1"/>
</dbReference>
<feature type="compositionally biased region" description="Low complexity" evidence="5">
    <location>
        <begin position="526"/>
        <end position="539"/>
    </location>
</feature>
<keyword evidence="3" id="KW-0067">ATP-binding</keyword>
<sequence length="800" mass="89429">MAAMSVIGIDFGNESCYVAVARAGGIETIANDYSLRATPSCVAFSEKTRILGVAAKNQLVTNMKNTVYGFKRLLGRQYKDPFIQKDLQSLTYQTVETPSGGVGIKVNYLNEPHVFHPEQITAMLLTKLKAISEEALNTKINDCVISVPSYFTNTERKALLNAASIAGLNVLRLFNETTATALAYGIYKQDLPPPEEKPRNVVFVDCGYSSLQVSACAFHKGKLKMLACAADPDLGGHSFDVILAEHLSKDLKARYNINPMTNARAYTRLLTEVDKLKKQMSANSTKLPLNIECFMEDKDVHCDMKRADMEELCAGLFQRVEKTLRQCLEDSKLKLEDIHAVEIVGGSSRVPAIKQLIEVVFNKPASTTLNQDEAVARGCALQCAMLSPAVRVRDFAVTDIQMYPVHINWDGHDAQDQGEMEVFSKNHAAPFSKVLTLYKKESFNLKAFYPPNSVPYPDPRIGEYCIKNIKPTAQGGTQKVKLKIRINIHGIVSVSSASLIEQIKGSAEPMDVEVNEEEHKEKEQPAQETTQEQQQPPEANANSQDAQPNGPAEDDDAEKKEKKRKTVKSVDLPIEEFLPGFSSSEVSSFFEAEGQMMAADRQEKDRVDARNSLEEYVYELRGKLSEELSAYVVEKDRSSLVEQLDQMENWLYEEGEECVKQVYMDKLGSLRSIGDAIYQRKMEYEARPKALEELSVAIQLAFKNLEQYKAREDKLKNLDPATVEKSEQNIRNLHHWCEEKRAILSATPLHQNPPVSVAEILAEKEKAVSEIKLLSTMPKVAPEPAKQQPPPETIARVDAR</sequence>
<dbReference type="FunFam" id="3.30.420.40:FF:000171">
    <property type="entry name" value="Heat shock 70 kDa protein 4"/>
    <property type="match status" value="1"/>
</dbReference>
<evidence type="ECO:0000256" key="1">
    <source>
        <dbReference type="ARBA" id="ARBA00007381"/>
    </source>
</evidence>
<dbReference type="SUPFAM" id="SSF100934">
    <property type="entry name" value="Heat shock protein 70kD (HSP70), C-terminal subdomain"/>
    <property type="match status" value="1"/>
</dbReference>
<dbReference type="GO" id="GO:0140662">
    <property type="term" value="F:ATP-dependent protein folding chaperone"/>
    <property type="evidence" value="ECO:0007669"/>
    <property type="project" value="InterPro"/>
</dbReference>
<evidence type="ECO:0000313" key="6">
    <source>
        <dbReference type="EMBL" id="CAH0763174.1"/>
    </source>
</evidence>
<comment type="similarity">
    <text evidence="1">Belongs to the heat shock protein 70 family.</text>
</comment>
<feature type="coiled-coil region" evidence="4">
    <location>
        <begin position="691"/>
        <end position="718"/>
    </location>
</feature>
<proteinExistence type="inferred from homology"/>
<dbReference type="Proteomes" id="UP001152759">
    <property type="component" value="Chromosome 10"/>
</dbReference>
<dbReference type="FunFam" id="3.30.420.40:FF:000495">
    <property type="entry name" value="Heat shock protein 4b"/>
    <property type="match status" value="1"/>
</dbReference>
<dbReference type="EMBL" id="OU963871">
    <property type="protein sequence ID" value="CAH0763174.1"/>
    <property type="molecule type" value="Genomic_DNA"/>
</dbReference>